<evidence type="ECO:0008006" key="5">
    <source>
        <dbReference type="Google" id="ProtNLM"/>
    </source>
</evidence>
<dbReference type="GO" id="GO:0016787">
    <property type="term" value="F:hydrolase activity"/>
    <property type="evidence" value="ECO:0007669"/>
    <property type="project" value="UniProtKB-KW"/>
</dbReference>
<dbReference type="Pfam" id="PF00702">
    <property type="entry name" value="Hydrolase"/>
    <property type="match status" value="1"/>
</dbReference>
<dbReference type="InterPro" id="IPR023214">
    <property type="entry name" value="HAD_sf"/>
</dbReference>
<dbReference type="SUPFAM" id="SSF56784">
    <property type="entry name" value="HAD-like"/>
    <property type="match status" value="1"/>
</dbReference>
<organism evidence="3 4">
    <name type="scientific">Symbiobacterium thermophilum</name>
    <dbReference type="NCBI Taxonomy" id="2734"/>
    <lineage>
        <taxon>Bacteria</taxon>
        <taxon>Bacillati</taxon>
        <taxon>Bacillota</taxon>
        <taxon>Clostridia</taxon>
        <taxon>Eubacteriales</taxon>
        <taxon>Symbiobacteriaceae</taxon>
        <taxon>Symbiobacterium</taxon>
    </lineage>
</organism>
<proteinExistence type="predicted"/>
<dbReference type="NCBIfam" id="TIGR01549">
    <property type="entry name" value="HAD-SF-IA-v1"/>
    <property type="match status" value="1"/>
</dbReference>
<evidence type="ECO:0000256" key="1">
    <source>
        <dbReference type="ARBA" id="ARBA00022801"/>
    </source>
</evidence>
<sequence>MRHRPGLLGGQPLQQAPGGGGRCALQPRHRPHFPGGMGFPSGFGRPPALPSRRIFRPGGGTSLRAANIHSHEVMPLALVSFDLDGVLQRNPFHLGRPHGVFGHICRTLAPFVAEPEPEKAVLRRLVALHRARAAAGDMVGCHDWDDIVNTIAREVGFPERIDVAGLVEAYCRMEGMIWAYPGAAECLDRLRAEGHTLVSVTNGFRCYQEPVQRVLGLLPRFAALITPDTAGAGKPQPSIYRAAEAYGGPPFIHVGDVLPHDIAGARAAGWLAIYIVQPLAPGYTPMPPALAALPPWQRPAAGRAWLEERFAIDRRWHDYPPCELADCIPDAIVNHLEEVPAAVEHLVRAGPQGG</sequence>
<accession>A0A953ID10</accession>
<gene>
    <name evidence="3" type="ORF">CWE10_17635</name>
</gene>
<comment type="caution">
    <text evidence="3">The sequence shown here is derived from an EMBL/GenBank/DDBJ whole genome shotgun (WGS) entry which is preliminary data.</text>
</comment>
<evidence type="ECO:0000256" key="2">
    <source>
        <dbReference type="SAM" id="MobiDB-lite"/>
    </source>
</evidence>
<dbReference type="PANTHER" id="PTHR43316">
    <property type="entry name" value="HYDROLASE, HALOACID DELAHOGENASE-RELATED"/>
    <property type="match status" value="1"/>
</dbReference>
<dbReference type="PRINTS" id="PR00413">
    <property type="entry name" value="HADHALOGNASE"/>
</dbReference>
<dbReference type="InterPro" id="IPR051540">
    <property type="entry name" value="S-2-haloacid_dehalogenase"/>
</dbReference>
<evidence type="ECO:0000313" key="3">
    <source>
        <dbReference type="EMBL" id="MBY6277976.1"/>
    </source>
</evidence>
<name>A0A953ID10_SYMTR</name>
<dbReference type="AlphaFoldDB" id="A0A953ID10"/>
<dbReference type="InterPro" id="IPR036412">
    <property type="entry name" value="HAD-like_sf"/>
</dbReference>
<protein>
    <recommendedName>
        <fullName evidence="5">HAD family hydrolase</fullName>
    </recommendedName>
</protein>
<feature type="region of interest" description="Disordered" evidence="2">
    <location>
        <begin position="1"/>
        <end position="28"/>
    </location>
</feature>
<dbReference type="Gene3D" id="3.40.50.1000">
    <property type="entry name" value="HAD superfamily/HAD-like"/>
    <property type="match status" value="1"/>
</dbReference>
<keyword evidence="1" id="KW-0378">Hydrolase</keyword>
<dbReference type="InterPro" id="IPR006439">
    <property type="entry name" value="HAD-SF_hydro_IA"/>
</dbReference>
<dbReference type="Proteomes" id="UP000732377">
    <property type="component" value="Unassembled WGS sequence"/>
</dbReference>
<reference evidence="3" key="1">
    <citation type="submission" date="2017-11" db="EMBL/GenBank/DDBJ databases">
        <title>Three new genomes from thermophilic consortium.</title>
        <authorList>
            <person name="Quaggio R."/>
            <person name="Amgarten D."/>
            <person name="Setubal J.C."/>
        </authorList>
    </citation>
    <scope>NUCLEOTIDE SEQUENCE</scope>
    <source>
        <strain evidence="3">ZCTH01-B2</strain>
    </source>
</reference>
<evidence type="ECO:0000313" key="4">
    <source>
        <dbReference type="Proteomes" id="UP000732377"/>
    </source>
</evidence>
<dbReference type="EMBL" id="PIUK01000298">
    <property type="protein sequence ID" value="MBY6277976.1"/>
    <property type="molecule type" value="Genomic_DNA"/>
</dbReference>
<dbReference type="PANTHER" id="PTHR43316:SF8">
    <property type="entry name" value="HAD FAMILY HYDROLASE"/>
    <property type="match status" value="1"/>
</dbReference>